<gene>
    <name evidence="2" type="ORF">FC75_GL000628</name>
</gene>
<dbReference type="AlphaFoldDB" id="A0A0R2FB68"/>
<comment type="caution">
    <text evidence="2">The sequence shown here is derived from an EMBL/GenBank/DDBJ whole genome shotgun (WGS) entry which is preliminary data.</text>
</comment>
<evidence type="ECO:0000256" key="1">
    <source>
        <dbReference type="SAM" id="Phobius"/>
    </source>
</evidence>
<sequence length="105" mass="11754">MGKMKINLTNPATRQIKQAKIGFSWTTFFFGVLVPLVRGDWKWFFILLAITIILGIPTFGFGGALVGLVFSFVYNRLYINDLLGHGYGPADDYSEKALQSKNFIG</sequence>
<proteinExistence type="predicted"/>
<keyword evidence="1" id="KW-0812">Transmembrane</keyword>
<name>A0A0R2FB68_9LACO</name>
<protein>
    <recommendedName>
        <fullName evidence="4">DUF2628 domain-containing protein</fullName>
    </recommendedName>
</protein>
<evidence type="ECO:0008006" key="4">
    <source>
        <dbReference type="Google" id="ProtNLM"/>
    </source>
</evidence>
<dbReference type="STRING" id="1423730.FC75_GL000628"/>
<organism evidence="2 3">
    <name type="scientific">Lacticaseibacillus camelliae DSM 22697 = JCM 13995</name>
    <dbReference type="NCBI Taxonomy" id="1423730"/>
    <lineage>
        <taxon>Bacteria</taxon>
        <taxon>Bacillati</taxon>
        <taxon>Bacillota</taxon>
        <taxon>Bacilli</taxon>
        <taxon>Lactobacillales</taxon>
        <taxon>Lactobacillaceae</taxon>
        <taxon>Lacticaseibacillus</taxon>
    </lineage>
</organism>
<feature type="transmembrane region" description="Helical" evidence="1">
    <location>
        <begin position="21"/>
        <end position="37"/>
    </location>
</feature>
<keyword evidence="1" id="KW-0472">Membrane</keyword>
<evidence type="ECO:0000313" key="2">
    <source>
        <dbReference type="EMBL" id="KRN25358.1"/>
    </source>
</evidence>
<dbReference type="Proteomes" id="UP000050865">
    <property type="component" value="Unassembled WGS sequence"/>
</dbReference>
<accession>A0A0R2FB68</accession>
<keyword evidence="1" id="KW-1133">Transmembrane helix</keyword>
<dbReference type="EMBL" id="AYZJ01000013">
    <property type="protein sequence ID" value="KRN25358.1"/>
    <property type="molecule type" value="Genomic_DNA"/>
</dbReference>
<dbReference type="PATRIC" id="fig|1423730.4.peg.654"/>
<evidence type="ECO:0000313" key="3">
    <source>
        <dbReference type="Proteomes" id="UP000050865"/>
    </source>
</evidence>
<keyword evidence="3" id="KW-1185">Reference proteome</keyword>
<feature type="transmembrane region" description="Helical" evidence="1">
    <location>
        <begin position="43"/>
        <end position="74"/>
    </location>
</feature>
<reference evidence="2 3" key="1">
    <citation type="journal article" date="2015" name="Genome Announc.">
        <title>Expanding the biotechnology potential of lactobacilli through comparative genomics of 213 strains and associated genera.</title>
        <authorList>
            <person name="Sun Z."/>
            <person name="Harris H.M."/>
            <person name="McCann A."/>
            <person name="Guo C."/>
            <person name="Argimon S."/>
            <person name="Zhang W."/>
            <person name="Yang X."/>
            <person name="Jeffery I.B."/>
            <person name="Cooney J.C."/>
            <person name="Kagawa T.F."/>
            <person name="Liu W."/>
            <person name="Song Y."/>
            <person name="Salvetti E."/>
            <person name="Wrobel A."/>
            <person name="Rasinkangas P."/>
            <person name="Parkhill J."/>
            <person name="Rea M.C."/>
            <person name="O'Sullivan O."/>
            <person name="Ritari J."/>
            <person name="Douillard F.P."/>
            <person name="Paul Ross R."/>
            <person name="Yang R."/>
            <person name="Briner A.E."/>
            <person name="Felis G.E."/>
            <person name="de Vos W.M."/>
            <person name="Barrangou R."/>
            <person name="Klaenhammer T.R."/>
            <person name="Caufield P.W."/>
            <person name="Cui Y."/>
            <person name="Zhang H."/>
            <person name="O'Toole P.W."/>
        </authorList>
    </citation>
    <scope>NUCLEOTIDE SEQUENCE [LARGE SCALE GENOMIC DNA]</scope>
    <source>
        <strain evidence="2 3">DSM 22697</strain>
    </source>
</reference>